<dbReference type="Gene3D" id="3.30.420.10">
    <property type="entry name" value="Ribonuclease H-like superfamily/Ribonuclease H"/>
    <property type="match status" value="1"/>
</dbReference>
<keyword evidence="9 17" id="KW-0227">DNA damage</keyword>
<dbReference type="Pfam" id="PF01612">
    <property type="entry name" value="DNA_pol_A_exo1"/>
    <property type="match status" value="1"/>
</dbReference>
<dbReference type="PANTHER" id="PTHR10133:SF27">
    <property type="entry name" value="DNA POLYMERASE NU"/>
    <property type="match status" value="1"/>
</dbReference>
<evidence type="ECO:0000256" key="6">
    <source>
        <dbReference type="ARBA" id="ARBA00022695"/>
    </source>
</evidence>
<keyword evidence="7 17" id="KW-0235">DNA replication</keyword>
<feature type="domain" description="3'-5' exonuclease" evidence="18">
    <location>
        <begin position="302"/>
        <end position="488"/>
    </location>
</feature>
<dbReference type="FunFam" id="1.10.150.20:FF:000002">
    <property type="entry name" value="DNA polymerase I"/>
    <property type="match status" value="1"/>
</dbReference>
<evidence type="ECO:0000259" key="20">
    <source>
        <dbReference type="SMART" id="SM00482"/>
    </source>
</evidence>
<dbReference type="InterPro" id="IPR019760">
    <property type="entry name" value="DNA-dir_DNA_pol_A_CS"/>
</dbReference>
<dbReference type="CDD" id="cd09859">
    <property type="entry name" value="PIN_53EXO"/>
    <property type="match status" value="1"/>
</dbReference>
<dbReference type="GO" id="GO:0003677">
    <property type="term" value="F:DNA binding"/>
    <property type="evidence" value="ECO:0007669"/>
    <property type="project" value="UniProtKB-UniRule"/>
</dbReference>
<dbReference type="InterPro" id="IPR002562">
    <property type="entry name" value="3'-5'_exonuclease_dom"/>
</dbReference>
<name>A0A0N8PNE8_9GAMM</name>
<dbReference type="Pfam" id="PF01367">
    <property type="entry name" value="5_3_exonuc"/>
    <property type="match status" value="1"/>
</dbReference>
<evidence type="ECO:0000256" key="13">
    <source>
        <dbReference type="ARBA" id="ARBA00023125"/>
    </source>
</evidence>
<keyword evidence="8" id="KW-0540">Nuclease</keyword>
<dbReference type="GO" id="GO:0003887">
    <property type="term" value="F:DNA-directed DNA polymerase activity"/>
    <property type="evidence" value="ECO:0007669"/>
    <property type="project" value="UniProtKB-UniRule"/>
</dbReference>
<dbReference type="InterPro" id="IPR020045">
    <property type="entry name" value="DNA_polI_H3TH"/>
</dbReference>
<reference evidence="22" key="1">
    <citation type="submission" date="2016-10" db="EMBL/GenBank/DDBJ databases">
        <authorList>
            <person name="Varghese N."/>
        </authorList>
    </citation>
    <scope>NUCLEOTIDE SEQUENCE [LARGE SCALE GENOMIC DNA]</scope>
    <source>
        <strain evidence="22">HL 19</strain>
    </source>
</reference>
<dbReference type="SMART" id="SM00474">
    <property type="entry name" value="35EXOc"/>
    <property type="match status" value="1"/>
</dbReference>
<evidence type="ECO:0000256" key="5">
    <source>
        <dbReference type="ARBA" id="ARBA00022679"/>
    </source>
</evidence>
<keyword evidence="22" id="KW-1185">Reference proteome</keyword>
<comment type="similarity">
    <text evidence="1 17">Belongs to the DNA polymerase type-A family.</text>
</comment>
<dbReference type="Gene3D" id="1.10.150.20">
    <property type="entry name" value="5' to 3' exonuclease, C-terminal subdomain"/>
    <property type="match status" value="2"/>
</dbReference>
<evidence type="ECO:0000256" key="11">
    <source>
        <dbReference type="ARBA" id="ARBA00022839"/>
    </source>
</evidence>
<dbReference type="InterPro" id="IPR002421">
    <property type="entry name" value="5-3_exonuclease"/>
</dbReference>
<dbReference type="GO" id="GO:0008408">
    <property type="term" value="F:3'-5' exonuclease activity"/>
    <property type="evidence" value="ECO:0007669"/>
    <property type="project" value="UniProtKB-UniRule"/>
</dbReference>
<evidence type="ECO:0000256" key="12">
    <source>
        <dbReference type="ARBA" id="ARBA00022932"/>
    </source>
</evidence>
<keyword evidence="5 17" id="KW-0808">Transferase</keyword>
<dbReference type="OrthoDB" id="9806424at2"/>
<dbReference type="RefSeq" id="WP_054964894.1">
    <property type="nucleotide sequence ID" value="NZ_FMUN01000004.1"/>
</dbReference>
<evidence type="ECO:0000256" key="15">
    <source>
        <dbReference type="ARBA" id="ARBA00049244"/>
    </source>
</evidence>
<dbReference type="FunFam" id="1.10.150.20:FF:000003">
    <property type="entry name" value="DNA polymerase I"/>
    <property type="match status" value="1"/>
</dbReference>
<evidence type="ECO:0000256" key="4">
    <source>
        <dbReference type="ARBA" id="ARBA00020311"/>
    </source>
</evidence>
<dbReference type="NCBIfam" id="TIGR00593">
    <property type="entry name" value="pola"/>
    <property type="match status" value="1"/>
</dbReference>
<dbReference type="FunFam" id="1.20.1060.10:FF:000001">
    <property type="entry name" value="DNA polymerase I"/>
    <property type="match status" value="1"/>
</dbReference>
<keyword evidence="6 17" id="KW-0548">Nucleotidyltransferase</keyword>
<evidence type="ECO:0000259" key="19">
    <source>
        <dbReference type="SMART" id="SM00475"/>
    </source>
</evidence>
<comment type="catalytic activity">
    <reaction evidence="15 17">
        <text>DNA(n) + a 2'-deoxyribonucleoside 5'-triphosphate = DNA(n+1) + diphosphate</text>
        <dbReference type="Rhea" id="RHEA:22508"/>
        <dbReference type="Rhea" id="RHEA-COMP:17339"/>
        <dbReference type="Rhea" id="RHEA-COMP:17340"/>
        <dbReference type="ChEBI" id="CHEBI:33019"/>
        <dbReference type="ChEBI" id="CHEBI:61560"/>
        <dbReference type="ChEBI" id="CHEBI:173112"/>
        <dbReference type="EC" id="2.7.7.7"/>
    </reaction>
</comment>
<dbReference type="Gene3D" id="3.30.70.370">
    <property type="match status" value="1"/>
</dbReference>
<dbReference type="Pfam" id="PF02739">
    <property type="entry name" value="5_3_exonuc_N"/>
    <property type="match status" value="1"/>
</dbReference>
<dbReference type="STRING" id="381306.AN478_01680"/>
<accession>A0A0N8PNE8</accession>
<dbReference type="InterPro" id="IPR018320">
    <property type="entry name" value="DNA_polymerase_1"/>
</dbReference>
<evidence type="ECO:0000313" key="22">
    <source>
        <dbReference type="Proteomes" id="UP000183104"/>
    </source>
</evidence>
<evidence type="ECO:0000256" key="16">
    <source>
        <dbReference type="NCBIfam" id="TIGR00593"/>
    </source>
</evidence>
<dbReference type="InterPro" id="IPR002298">
    <property type="entry name" value="DNA_polymerase_A"/>
</dbReference>
<dbReference type="FunFam" id="3.40.50.1010:FF:000001">
    <property type="entry name" value="DNA polymerase I"/>
    <property type="match status" value="1"/>
</dbReference>
<dbReference type="InterPro" id="IPR036397">
    <property type="entry name" value="RNaseH_sf"/>
</dbReference>
<dbReference type="PANTHER" id="PTHR10133">
    <property type="entry name" value="DNA POLYMERASE I"/>
    <property type="match status" value="1"/>
</dbReference>
<dbReference type="EC" id="2.7.7.7" evidence="3 16"/>
<organism evidence="21 22">
    <name type="scientific">Thiohalorhabdus denitrificans</name>
    <dbReference type="NCBI Taxonomy" id="381306"/>
    <lineage>
        <taxon>Bacteria</taxon>
        <taxon>Pseudomonadati</taxon>
        <taxon>Pseudomonadota</taxon>
        <taxon>Gammaproteobacteria</taxon>
        <taxon>Thiohalorhabdales</taxon>
        <taxon>Thiohalorhabdaceae</taxon>
        <taxon>Thiohalorhabdus</taxon>
    </lineage>
</organism>
<feature type="domain" description="5'-3' exonuclease" evidence="19">
    <location>
        <begin position="13"/>
        <end position="267"/>
    </location>
</feature>
<dbReference type="Gene3D" id="1.20.1060.10">
    <property type="entry name" value="Taq DNA Polymerase, Chain T, domain 4"/>
    <property type="match status" value="1"/>
</dbReference>
<dbReference type="GO" id="GO:0006261">
    <property type="term" value="P:DNA-templated DNA replication"/>
    <property type="evidence" value="ECO:0007669"/>
    <property type="project" value="UniProtKB-UniRule"/>
</dbReference>
<keyword evidence="11 17" id="KW-0269">Exonuclease</keyword>
<evidence type="ECO:0000256" key="8">
    <source>
        <dbReference type="ARBA" id="ARBA00022722"/>
    </source>
</evidence>
<dbReference type="InterPro" id="IPR029060">
    <property type="entry name" value="PIN-like_dom_sf"/>
</dbReference>
<evidence type="ECO:0000259" key="18">
    <source>
        <dbReference type="SMART" id="SM00474"/>
    </source>
</evidence>
<evidence type="ECO:0000256" key="17">
    <source>
        <dbReference type="RuleBase" id="RU004460"/>
    </source>
</evidence>
<dbReference type="SUPFAM" id="SSF47807">
    <property type="entry name" value="5' to 3' exonuclease, C-terminal subdomain"/>
    <property type="match status" value="1"/>
</dbReference>
<evidence type="ECO:0000256" key="9">
    <source>
        <dbReference type="ARBA" id="ARBA00022763"/>
    </source>
</evidence>
<dbReference type="PRINTS" id="PR00868">
    <property type="entry name" value="DNAPOLI"/>
</dbReference>
<dbReference type="InterPro" id="IPR008918">
    <property type="entry name" value="HhH2"/>
</dbReference>
<dbReference type="SMART" id="SM00482">
    <property type="entry name" value="POLAc"/>
    <property type="match status" value="1"/>
</dbReference>
<evidence type="ECO:0000256" key="10">
    <source>
        <dbReference type="ARBA" id="ARBA00022801"/>
    </source>
</evidence>
<dbReference type="SUPFAM" id="SSF88723">
    <property type="entry name" value="PIN domain-like"/>
    <property type="match status" value="1"/>
</dbReference>
<sequence>MTKDGQKTDGGAGPVFLVDGSSYIFRAYHALPNLTNASGMATGAAFGFAQMVLKLLEDYGPAELGVVFDPKGPTFRSEIYPEYKAHRPPMPEDLAEQLPYIHRLVEAFGLPMLVEEGVEADDVIGTLAVQAESLGCEVMIVTGDKDMAQLVDGHTRLLDTMKNRLIDEDAVRERWGVPPSAIADLLALVGDKVDNIPGVPGIGEKTAAKLLQTYGSVENLLDHLHELKGKQRERLEEHAEQLRLSKDLTTIRRELDLDRTLDDLRRHAEDVPVLQELFRELEFHSLARELGALEGEAEASAYEAVTDEDELAVLGERLGEAERFAFDTETTSLSAERADLVGLSFAVEAGTGYYVPVGHTGEGADRQLPAERVREALEPLLGNAQPKVGHNLKYDLSVLHRADYRVTGPFHDTMLMSYVLNPTRHNHSMDNLATERLGRATTSYTEVAGKGAKQVTFDRVPVAEAVDYAGEDAEVTLALYESLAPELEAEPRLWAIYEELELPLMPVLAKIERTGVRLDLDLLGQLSEEMAGEMQRAEEQAYAIAGREFNLGSPKQIQTILFDELELPVLKRTPKGAPSTNEEVLTQLAEDYPLPARILEHRGLSKLKSTYTDALPKLINPETGRVHTNYHQANTATGRLSSAEPNLQNIPVRTEQGRRIRKAFVPEEGWTMVAADYSQIELRLMAHLSGDQRLREAFAHGEDVHAATAAEVFGAASADAVQPAQRRAAKAINFGLIYGMSAWGLARQLEIPQEDAQAYINAYFERYPGVRAYMDATRERAREQGFVETLRGRRLYLPDIHARNPGVRAAAERTAINAPLQGTAADIIKQAMIAVDRWLEGEGMATRMLMQVHDELVFEAPPEELAALQQALPGLMTGGNDELEVPLEVEIGTGANWEEAH</sequence>
<dbReference type="Proteomes" id="UP000183104">
    <property type="component" value="Unassembled WGS sequence"/>
</dbReference>
<keyword evidence="14 17" id="KW-0234">DNA repair</keyword>
<dbReference type="InterPro" id="IPR020046">
    <property type="entry name" value="5-3_exonucl_a-hlix_arch_N"/>
</dbReference>
<evidence type="ECO:0000256" key="14">
    <source>
        <dbReference type="ARBA" id="ARBA00023204"/>
    </source>
</evidence>
<dbReference type="Gene3D" id="3.40.50.1010">
    <property type="entry name" value="5'-nuclease"/>
    <property type="match status" value="1"/>
</dbReference>
<dbReference type="CDD" id="cd08637">
    <property type="entry name" value="DNA_pol_A_pol_I_C"/>
    <property type="match status" value="1"/>
</dbReference>
<dbReference type="CDD" id="cd06139">
    <property type="entry name" value="DNA_polA_I_Ecoli_like_exo"/>
    <property type="match status" value="1"/>
</dbReference>
<dbReference type="GO" id="GO:0006302">
    <property type="term" value="P:double-strand break repair"/>
    <property type="evidence" value="ECO:0007669"/>
    <property type="project" value="TreeGrafter"/>
</dbReference>
<dbReference type="InterPro" id="IPR043502">
    <property type="entry name" value="DNA/RNA_pol_sf"/>
</dbReference>
<dbReference type="NCBIfam" id="NF004397">
    <property type="entry name" value="PRK05755.1"/>
    <property type="match status" value="1"/>
</dbReference>
<dbReference type="SUPFAM" id="SSF53098">
    <property type="entry name" value="Ribonuclease H-like"/>
    <property type="match status" value="1"/>
</dbReference>
<evidence type="ECO:0000256" key="1">
    <source>
        <dbReference type="ARBA" id="ARBA00007705"/>
    </source>
</evidence>
<dbReference type="CDD" id="cd09898">
    <property type="entry name" value="H3TH_53EXO"/>
    <property type="match status" value="1"/>
</dbReference>
<dbReference type="AlphaFoldDB" id="A0A0N8PNE8"/>
<comment type="function">
    <text evidence="17">In addition to polymerase activity, this DNA polymerase exhibits 3'-5' and 5'-3' exonuclease activity.</text>
</comment>
<dbReference type="EMBL" id="FMUN01000004">
    <property type="protein sequence ID" value="SCY23150.1"/>
    <property type="molecule type" value="Genomic_DNA"/>
</dbReference>
<keyword evidence="10 17" id="KW-0378">Hydrolase</keyword>
<dbReference type="SMART" id="SM00475">
    <property type="entry name" value="53EXOc"/>
    <property type="match status" value="1"/>
</dbReference>
<proteinExistence type="inferred from homology"/>
<keyword evidence="12 17" id="KW-0239">DNA-directed DNA polymerase</keyword>
<evidence type="ECO:0000313" key="21">
    <source>
        <dbReference type="EMBL" id="SCY23150.1"/>
    </source>
</evidence>
<comment type="subunit">
    <text evidence="2">Single-chain monomer with multiple functions.</text>
</comment>
<protein>
    <recommendedName>
        <fullName evidence="4 16">DNA polymerase I</fullName>
        <ecNumber evidence="3 16">2.7.7.7</ecNumber>
    </recommendedName>
</protein>
<dbReference type="InterPro" id="IPR001098">
    <property type="entry name" value="DNA-dir_DNA_pol_A_palm_dom"/>
</dbReference>
<evidence type="ECO:0000256" key="2">
    <source>
        <dbReference type="ARBA" id="ARBA00011541"/>
    </source>
</evidence>
<dbReference type="SMART" id="SM00279">
    <property type="entry name" value="HhH2"/>
    <property type="match status" value="1"/>
</dbReference>
<gene>
    <name evidence="17" type="primary">polA</name>
    <name evidence="21" type="ORF">SAMN05661077_1527</name>
</gene>
<feature type="domain" description="DNA-directed DNA polymerase family A palm" evidence="20">
    <location>
        <begin position="657"/>
        <end position="864"/>
    </location>
</feature>
<dbReference type="InterPro" id="IPR012337">
    <property type="entry name" value="RNaseH-like_sf"/>
</dbReference>
<evidence type="ECO:0000256" key="7">
    <source>
        <dbReference type="ARBA" id="ARBA00022705"/>
    </source>
</evidence>
<keyword evidence="13 17" id="KW-0238">DNA-binding</keyword>
<dbReference type="PROSITE" id="PS00447">
    <property type="entry name" value="DNA_POLYMERASE_A"/>
    <property type="match status" value="1"/>
</dbReference>
<evidence type="ECO:0000256" key="3">
    <source>
        <dbReference type="ARBA" id="ARBA00012417"/>
    </source>
</evidence>
<dbReference type="InterPro" id="IPR036279">
    <property type="entry name" value="5-3_exonuclease_C_sf"/>
</dbReference>
<dbReference type="GO" id="GO:0008409">
    <property type="term" value="F:5'-3' exonuclease activity"/>
    <property type="evidence" value="ECO:0007669"/>
    <property type="project" value="UniProtKB-UniRule"/>
</dbReference>
<dbReference type="Pfam" id="PF00476">
    <property type="entry name" value="DNA_pol_A"/>
    <property type="match status" value="1"/>
</dbReference>
<dbReference type="PATRIC" id="fig|381306.5.peg.1890"/>
<dbReference type="SUPFAM" id="SSF56672">
    <property type="entry name" value="DNA/RNA polymerases"/>
    <property type="match status" value="1"/>
</dbReference>